<keyword evidence="15" id="KW-1185">Reference proteome</keyword>
<dbReference type="EMBL" id="KX229736">
    <property type="protein sequence ID" value="ANH51265.1"/>
    <property type="molecule type" value="Genomic_DNA"/>
</dbReference>
<accession>A0A1B0XVU9</accession>
<evidence type="ECO:0000256" key="11">
    <source>
        <dbReference type="ARBA" id="ARBA00032941"/>
    </source>
</evidence>
<dbReference type="InterPro" id="IPR012339">
    <property type="entry name" value="Phage_T4_Gp32_ssDNA-bd"/>
</dbReference>
<name>A0A1B0XVU9_9CAUD</name>
<evidence type="ECO:0000256" key="6">
    <source>
        <dbReference type="ARBA" id="ARBA00022833"/>
    </source>
</evidence>
<evidence type="ECO:0000313" key="14">
    <source>
        <dbReference type="EMBL" id="ANH51265.1"/>
    </source>
</evidence>
<evidence type="ECO:0000256" key="8">
    <source>
        <dbReference type="ARBA" id="ARBA00023125"/>
    </source>
</evidence>
<keyword evidence="3" id="KW-0235">DNA replication</keyword>
<dbReference type="InterPro" id="IPR044947">
    <property type="entry name" value="Phage_T4_Gp32_ssDNA-bd_sf"/>
</dbReference>
<evidence type="ECO:0000259" key="13">
    <source>
        <dbReference type="Pfam" id="PF08804"/>
    </source>
</evidence>
<feature type="domain" description="Bacteriophage T4 Gp32 single-stranded DNA-binding" evidence="13">
    <location>
        <begin position="42"/>
        <end position="248"/>
    </location>
</feature>
<evidence type="ECO:0000256" key="12">
    <source>
        <dbReference type="SAM" id="MobiDB-lite"/>
    </source>
</evidence>
<dbReference type="GO" id="GO:0003697">
    <property type="term" value="F:single-stranded DNA binding"/>
    <property type="evidence" value="ECO:0007669"/>
    <property type="project" value="InterPro"/>
</dbReference>
<feature type="compositionally biased region" description="Acidic residues" evidence="12">
    <location>
        <begin position="296"/>
        <end position="305"/>
    </location>
</feature>
<evidence type="ECO:0000256" key="1">
    <source>
        <dbReference type="ARBA" id="ARBA00018590"/>
    </source>
</evidence>
<protein>
    <recommendedName>
        <fullName evidence="1">Single-stranded DNA-binding protein</fullName>
    </recommendedName>
    <alternativeName>
        <fullName evidence="10">Gp32</fullName>
    </alternativeName>
    <alternativeName>
        <fullName evidence="11">Helix-destabilizing protein</fullName>
    </alternativeName>
</protein>
<evidence type="ECO:0000256" key="3">
    <source>
        <dbReference type="ARBA" id="ARBA00022705"/>
    </source>
</evidence>
<dbReference type="InterPro" id="IPR012340">
    <property type="entry name" value="NA-bd_OB-fold"/>
</dbReference>
<feature type="compositionally biased region" description="Low complexity" evidence="12">
    <location>
        <begin position="277"/>
        <end position="290"/>
    </location>
</feature>
<evidence type="ECO:0000256" key="2">
    <source>
        <dbReference type="ARBA" id="ARBA00022491"/>
    </source>
</evidence>
<evidence type="ECO:0000313" key="15">
    <source>
        <dbReference type="Proteomes" id="UP000221511"/>
    </source>
</evidence>
<keyword evidence="8" id="KW-0238">DNA-binding</keyword>
<feature type="compositionally biased region" description="Polar residues" evidence="12">
    <location>
        <begin position="253"/>
        <end position="274"/>
    </location>
</feature>
<dbReference type="Gene3D" id="3.90.198.10">
    <property type="entry name" value="Replication Fork Single-Stranded Dna Binding Protein"/>
    <property type="match status" value="1"/>
</dbReference>
<evidence type="ECO:0000256" key="5">
    <source>
        <dbReference type="ARBA" id="ARBA00022763"/>
    </source>
</evidence>
<dbReference type="Pfam" id="PF08804">
    <property type="entry name" value="gp32"/>
    <property type="match status" value="1"/>
</dbReference>
<keyword evidence="9" id="KW-0234">DNA repair</keyword>
<dbReference type="Proteomes" id="UP000221511">
    <property type="component" value="Segment"/>
</dbReference>
<dbReference type="GO" id="GO:0006260">
    <property type="term" value="P:DNA replication"/>
    <property type="evidence" value="ECO:0007669"/>
    <property type="project" value="UniProtKB-KW"/>
</dbReference>
<evidence type="ECO:0000256" key="7">
    <source>
        <dbReference type="ARBA" id="ARBA00023109"/>
    </source>
</evidence>
<dbReference type="SUPFAM" id="SSF50249">
    <property type="entry name" value="Nucleic acid-binding proteins"/>
    <property type="match status" value="1"/>
</dbReference>
<keyword evidence="6" id="KW-0862">Zinc</keyword>
<proteinExistence type="predicted"/>
<dbReference type="GO" id="GO:0006281">
    <property type="term" value="P:DNA repair"/>
    <property type="evidence" value="ECO:0007669"/>
    <property type="project" value="UniProtKB-KW"/>
</dbReference>
<keyword evidence="4" id="KW-0479">Metal-binding</keyword>
<keyword evidence="2" id="KW-0678">Repressor</keyword>
<gene>
    <name evidence="14" type="ORF">PC5_00146</name>
</gene>
<sequence length="305" mass="34967">MNEFDILTGFSGADLMQKMPQNIGQKSYVDNRFWKLSKNKEGSGAAVIRLITDKHKTPFVHIYHYNSKKNVGGKDRWLIANSPSTIGLPCPIQEEYFEVLNSGDEKLARSLYGRKVKYYTNILVVKDPANPENEGKVFLFEFGSKLKEKFLAWMNPDETQRSLGHTEKELYNPINGYNIELTIKKDPQSGFFNYDNTSLAPSPSKLGGLEKNEDIIDIILNKTYDLSEFTKPEYFPSYEELKEKLERFKNPFGTKTSSVPSVVGKTNDNPPFETQESKPQSQQQVVQQQKPKQENSQDDDWLNNL</sequence>
<evidence type="ECO:0000256" key="10">
    <source>
        <dbReference type="ARBA" id="ARBA00031936"/>
    </source>
</evidence>
<feature type="region of interest" description="Disordered" evidence="12">
    <location>
        <begin position="252"/>
        <end position="305"/>
    </location>
</feature>
<reference evidence="14 15" key="1">
    <citation type="submission" date="2016-05" db="EMBL/GenBank/DDBJ databases">
        <title>Campylobacter bacteriophages isolated in Slovenia.</title>
        <authorList>
            <person name="Janez N."/>
            <person name="Peterka M."/>
            <person name="Accetto T."/>
        </authorList>
    </citation>
    <scope>NUCLEOTIDE SEQUENCE [LARGE SCALE GENOMIC DNA]</scope>
</reference>
<organism evidence="14 15">
    <name type="scientific">Campylobacter phage PC5</name>
    <dbReference type="NCBI Taxonomy" id="1541690"/>
    <lineage>
        <taxon>Viruses</taxon>
        <taxon>Duplodnaviria</taxon>
        <taxon>Heunggongvirae</taxon>
        <taxon>Uroviricota</taxon>
        <taxon>Caudoviricetes</taxon>
        <taxon>Connertonviridae</taxon>
        <taxon>Fletchervirus</taxon>
        <taxon>Fletchervirus PC5</taxon>
    </lineage>
</organism>
<keyword evidence="5" id="KW-0227">DNA damage</keyword>
<evidence type="ECO:0000256" key="9">
    <source>
        <dbReference type="ARBA" id="ARBA00023204"/>
    </source>
</evidence>
<evidence type="ECO:0000256" key="4">
    <source>
        <dbReference type="ARBA" id="ARBA00022723"/>
    </source>
</evidence>
<keyword evidence="7" id="KW-1194">Viral DNA replication</keyword>
<dbReference type="GO" id="GO:0039693">
    <property type="term" value="P:viral DNA genome replication"/>
    <property type="evidence" value="ECO:0007669"/>
    <property type="project" value="UniProtKB-KW"/>
</dbReference>
<dbReference type="GO" id="GO:0046872">
    <property type="term" value="F:metal ion binding"/>
    <property type="evidence" value="ECO:0007669"/>
    <property type="project" value="UniProtKB-KW"/>
</dbReference>